<dbReference type="Pfam" id="PF14670">
    <property type="entry name" value="FXa_inhibition"/>
    <property type="match status" value="1"/>
</dbReference>
<evidence type="ECO:0000313" key="5">
    <source>
        <dbReference type="EMBL" id="KAH3792233.1"/>
    </source>
</evidence>
<dbReference type="InterPro" id="IPR000742">
    <property type="entry name" value="EGF"/>
</dbReference>
<dbReference type="InterPro" id="IPR009030">
    <property type="entry name" value="Growth_fac_rcpt_cys_sf"/>
</dbReference>
<feature type="domain" description="EGF-like" evidence="4">
    <location>
        <begin position="677"/>
        <end position="715"/>
    </location>
</feature>
<evidence type="ECO:0000256" key="1">
    <source>
        <dbReference type="PROSITE-ProRule" id="PRU00461"/>
    </source>
</evidence>
<feature type="chain" id="PRO_5039459913" description="EGF-like domain-containing protein" evidence="3">
    <location>
        <begin position="16"/>
        <end position="948"/>
    </location>
</feature>
<proteinExistence type="predicted"/>
<sequence>MFVLFAVKVFLSATANHYPDPCSPVFDASSSVPRCSQICRSDDKGQRKCSCTAGYALADDGLSCIVLGHEPFLLYSTGSALRSFYVDSHLDMPLIKTGANISAFAFGVDKQVFLADASTLTVYSVEIDDPAKRKTFIDTGLYSVSSMAADLLTGNMYVSDPKQGRVFVCATKSSVPCSVVLDNLKNPHSVIVDTINRSLLWSEAGSGNVLGSISTARMDGSERRVLVDRLVQPSALALDSLFQEIYWLEFLDVDWIDGTPDADHVIKAMKLDGSRQIRTVFSMSNFQNPTFSLLSDTIYISEGRRAFQVNKWNRQTMPMFDGVPGVIYSSSIYHPILCKMTEDETTSTPCKSDPCSHICVPISNREPNDFRCLCPPGLKLDNEGECIPDDDAEVLVVACQKGLYQVPVDYVGLASERAECIVSGDIDVIVHEPNSRRVVFHDADENEITVADIDHLRHKKVLFSAVQQVEGMAVDISSRVLLWTNKNGEITVGKLDGTMSRIIVKGLGRIRGITLDSTSGLMYITEWGNSSRIIQCNIDGQSCITLVTIPDGHPNDIVMDTRDMGIILDPYGRSYKLKTLFWSDSKQDVITVWPLDVFAKQTGFPLTGYRNPHPYAMSLSDDNLYFTDLNSGLLHFVEMPDSRTHLSGTVQNISLGLGTLYGLAVVRRNTKDSEHTRCLVNNGGCSHVCLASPGNGRTCLCPSDLELSPDGKTCTVDGRLPPTTPSESTTHPLLITASGPHQDNEMAPSRDNHDKLMLSLILTSCISVAIVVILGLVFCFNKTKKRQRQLMDRLSRFIHRRSDDDHVKLFDDEHSQSPSFKHFDDDLSVSFIFRNELTKERFVWSRQCKVGFSRHLPGMYRLYSAKKCAVCDLWSYDTWKQAGRRRTSISRKRHEPLTDVDDQVTSLVTDDQLTFQSPDTGHDGGVVCRSSSDRMTPTIHTGDIDCGP</sequence>
<evidence type="ECO:0000256" key="2">
    <source>
        <dbReference type="SAM" id="Phobius"/>
    </source>
</evidence>
<comment type="caution">
    <text evidence="5">The sequence shown here is derived from an EMBL/GenBank/DDBJ whole genome shotgun (WGS) entry which is preliminary data.</text>
</comment>
<dbReference type="InterPro" id="IPR050778">
    <property type="entry name" value="Cueball_EGF_LRP_Nidogen"/>
</dbReference>
<dbReference type="GO" id="GO:0005886">
    <property type="term" value="C:plasma membrane"/>
    <property type="evidence" value="ECO:0007669"/>
    <property type="project" value="TreeGrafter"/>
</dbReference>
<accession>A0A9D4F5G7</accession>
<dbReference type="SUPFAM" id="SSF57184">
    <property type="entry name" value="Growth factor receptor domain"/>
    <property type="match status" value="1"/>
</dbReference>
<name>A0A9D4F5G7_DREPO</name>
<dbReference type="PROSITE" id="PS51120">
    <property type="entry name" value="LDLRB"/>
    <property type="match status" value="1"/>
</dbReference>
<dbReference type="AlphaFoldDB" id="A0A9D4F5G7"/>
<keyword evidence="2" id="KW-0472">Membrane</keyword>
<dbReference type="GO" id="GO:0042813">
    <property type="term" value="F:Wnt receptor activity"/>
    <property type="evidence" value="ECO:0007669"/>
    <property type="project" value="TreeGrafter"/>
</dbReference>
<evidence type="ECO:0000259" key="4">
    <source>
        <dbReference type="SMART" id="SM00181"/>
    </source>
</evidence>
<keyword evidence="3" id="KW-0732">Signal</keyword>
<dbReference type="CDD" id="cd19941">
    <property type="entry name" value="TIL"/>
    <property type="match status" value="1"/>
</dbReference>
<dbReference type="Proteomes" id="UP000828390">
    <property type="component" value="Unassembled WGS sequence"/>
</dbReference>
<dbReference type="PANTHER" id="PTHR46513">
    <property type="entry name" value="VITELLOGENIN RECEPTOR-LIKE PROTEIN-RELATED-RELATED"/>
    <property type="match status" value="1"/>
</dbReference>
<dbReference type="SUPFAM" id="SSF63825">
    <property type="entry name" value="YWTD domain"/>
    <property type="match status" value="2"/>
</dbReference>
<dbReference type="PANTHER" id="PTHR46513:SF13">
    <property type="entry name" value="EGF-LIKE DOMAIN-CONTAINING PROTEIN"/>
    <property type="match status" value="1"/>
</dbReference>
<keyword evidence="6" id="KW-1185">Reference proteome</keyword>
<dbReference type="InterPro" id="IPR011042">
    <property type="entry name" value="6-blade_b-propeller_TolB-like"/>
</dbReference>
<feature type="transmembrane region" description="Helical" evidence="2">
    <location>
        <begin position="756"/>
        <end position="780"/>
    </location>
</feature>
<reference evidence="5" key="1">
    <citation type="journal article" date="2019" name="bioRxiv">
        <title>The Genome of the Zebra Mussel, Dreissena polymorpha: A Resource for Invasive Species Research.</title>
        <authorList>
            <person name="McCartney M.A."/>
            <person name="Auch B."/>
            <person name="Kono T."/>
            <person name="Mallez S."/>
            <person name="Zhang Y."/>
            <person name="Obille A."/>
            <person name="Becker A."/>
            <person name="Abrahante J.E."/>
            <person name="Garbe J."/>
            <person name="Badalamenti J.P."/>
            <person name="Herman A."/>
            <person name="Mangelson H."/>
            <person name="Liachko I."/>
            <person name="Sullivan S."/>
            <person name="Sone E.D."/>
            <person name="Koren S."/>
            <person name="Silverstein K.A.T."/>
            <person name="Beckman K.B."/>
            <person name="Gohl D.M."/>
        </authorList>
    </citation>
    <scope>NUCLEOTIDE SEQUENCE</scope>
    <source>
        <strain evidence="5">Duluth1</strain>
        <tissue evidence="5">Whole animal</tissue>
    </source>
</reference>
<dbReference type="GO" id="GO:0060070">
    <property type="term" value="P:canonical Wnt signaling pathway"/>
    <property type="evidence" value="ECO:0007669"/>
    <property type="project" value="TreeGrafter"/>
</dbReference>
<evidence type="ECO:0000256" key="3">
    <source>
        <dbReference type="SAM" id="SignalP"/>
    </source>
</evidence>
<dbReference type="GO" id="GO:0017147">
    <property type="term" value="F:Wnt-protein binding"/>
    <property type="evidence" value="ECO:0007669"/>
    <property type="project" value="TreeGrafter"/>
</dbReference>
<dbReference type="Gene3D" id="2.10.25.10">
    <property type="entry name" value="Laminin"/>
    <property type="match status" value="1"/>
</dbReference>
<dbReference type="Gene3D" id="2.120.10.30">
    <property type="entry name" value="TolB, C-terminal domain"/>
    <property type="match status" value="2"/>
</dbReference>
<dbReference type="InterPro" id="IPR000033">
    <property type="entry name" value="LDLR_classB_rpt"/>
</dbReference>
<keyword evidence="2" id="KW-1133">Transmembrane helix</keyword>
<feature type="repeat" description="LDL-receptor class B" evidence="1">
    <location>
        <begin position="197"/>
        <end position="242"/>
    </location>
</feature>
<feature type="domain" description="EGF-like" evidence="4">
    <location>
        <begin position="21"/>
        <end position="65"/>
    </location>
</feature>
<evidence type="ECO:0000313" key="6">
    <source>
        <dbReference type="Proteomes" id="UP000828390"/>
    </source>
</evidence>
<dbReference type="SMART" id="SM00181">
    <property type="entry name" value="EGF"/>
    <property type="match status" value="3"/>
</dbReference>
<reference evidence="5" key="2">
    <citation type="submission" date="2020-11" db="EMBL/GenBank/DDBJ databases">
        <authorList>
            <person name="McCartney M.A."/>
            <person name="Auch B."/>
            <person name="Kono T."/>
            <person name="Mallez S."/>
            <person name="Becker A."/>
            <person name="Gohl D.M."/>
            <person name="Silverstein K.A.T."/>
            <person name="Koren S."/>
            <person name="Bechman K.B."/>
            <person name="Herman A."/>
            <person name="Abrahante J.E."/>
            <person name="Garbe J."/>
        </authorList>
    </citation>
    <scope>NUCLEOTIDE SEQUENCE</scope>
    <source>
        <strain evidence="5">Duluth1</strain>
        <tissue evidence="5">Whole animal</tissue>
    </source>
</reference>
<dbReference type="SMART" id="SM00135">
    <property type="entry name" value="LY"/>
    <property type="match status" value="6"/>
</dbReference>
<feature type="signal peptide" evidence="3">
    <location>
        <begin position="1"/>
        <end position="15"/>
    </location>
</feature>
<protein>
    <recommendedName>
        <fullName evidence="4">EGF-like domain-containing protein</fullName>
    </recommendedName>
</protein>
<organism evidence="5 6">
    <name type="scientific">Dreissena polymorpha</name>
    <name type="common">Zebra mussel</name>
    <name type="synonym">Mytilus polymorpha</name>
    <dbReference type="NCBI Taxonomy" id="45954"/>
    <lineage>
        <taxon>Eukaryota</taxon>
        <taxon>Metazoa</taxon>
        <taxon>Spiralia</taxon>
        <taxon>Lophotrochozoa</taxon>
        <taxon>Mollusca</taxon>
        <taxon>Bivalvia</taxon>
        <taxon>Autobranchia</taxon>
        <taxon>Heteroconchia</taxon>
        <taxon>Euheterodonta</taxon>
        <taxon>Imparidentia</taxon>
        <taxon>Neoheterodontei</taxon>
        <taxon>Myida</taxon>
        <taxon>Dreissenoidea</taxon>
        <taxon>Dreissenidae</taxon>
        <taxon>Dreissena</taxon>
    </lineage>
</organism>
<gene>
    <name evidence="5" type="ORF">DPMN_145724</name>
</gene>
<feature type="domain" description="EGF-like" evidence="4">
    <location>
        <begin position="349"/>
        <end position="387"/>
    </location>
</feature>
<keyword evidence="2" id="KW-0812">Transmembrane</keyword>
<dbReference type="EMBL" id="JAIWYP010000007">
    <property type="protein sequence ID" value="KAH3792233.1"/>
    <property type="molecule type" value="Genomic_DNA"/>
</dbReference>